<feature type="signal peptide" evidence="1">
    <location>
        <begin position="1"/>
        <end position="18"/>
    </location>
</feature>
<dbReference type="Proteomes" id="UP000002668">
    <property type="component" value="Genome"/>
</dbReference>
<dbReference type="AlphaFoldDB" id="E4ZHH4"/>
<feature type="chain" id="PRO_5003192932" evidence="1">
    <location>
        <begin position="19"/>
        <end position="180"/>
    </location>
</feature>
<dbReference type="HOGENOM" id="CLU_1496483_0_0_1"/>
<dbReference type="VEuPathDB" id="FungiDB:LEMA_P058410.1"/>
<sequence length="180" mass="19566">MIFATTAVISLLATLGATQSPAPPNYGVWRDVSITSTSGNVSRETSQTVTAEYTHFNATAPIFATCQLSPIISGEDFARTVCHPSSFSYSLDTFEVNENYKVLSISLHQRVTVGGQSMMVTGTSGRFEQSCGGGEREVCMAKRKCLALGIIALVVPIEIEHMPENLFKDSYILSRNNPNY</sequence>
<protein>
    <submittedName>
        <fullName evidence="2">Predicted protein</fullName>
    </submittedName>
</protein>
<proteinExistence type="predicted"/>
<evidence type="ECO:0000313" key="2">
    <source>
        <dbReference type="EMBL" id="CBX90807.1"/>
    </source>
</evidence>
<keyword evidence="3" id="KW-1185">Reference proteome</keyword>
<name>E4ZHH4_LEPMJ</name>
<dbReference type="GeneID" id="13292575"/>
<evidence type="ECO:0000256" key="1">
    <source>
        <dbReference type="SAM" id="SignalP"/>
    </source>
</evidence>
<evidence type="ECO:0000313" key="3">
    <source>
        <dbReference type="Proteomes" id="UP000002668"/>
    </source>
</evidence>
<gene>
    <name evidence="2" type="ORF">LEMA_P058410.1</name>
</gene>
<keyword evidence="1" id="KW-0732">Signal</keyword>
<dbReference type="InParanoid" id="E4ZHH4"/>
<dbReference type="EMBL" id="FP929065">
    <property type="protein sequence ID" value="CBX90807.1"/>
    <property type="molecule type" value="Genomic_DNA"/>
</dbReference>
<dbReference type="OrthoDB" id="3780940at2759"/>
<accession>E4ZHH4</accession>
<reference evidence="3" key="1">
    <citation type="journal article" date="2011" name="Nat. Commun.">
        <title>Effector diversification within compartments of the Leptosphaeria maculans genome affected by Repeat-Induced Point mutations.</title>
        <authorList>
            <person name="Rouxel T."/>
            <person name="Grandaubert J."/>
            <person name="Hane J.K."/>
            <person name="Hoede C."/>
            <person name="van de Wouw A.P."/>
            <person name="Couloux A."/>
            <person name="Dominguez V."/>
            <person name="Anthouard V."/>
            <person name="Bally P."/>
            <person name="Bourras S."/>
            <person name="Cozijnsen A.J."/>
            <person name="Ciuffetti L.M."/>
            <person name="Degrave A."/>
            <person name="Dilmaghani A."/>
            <person name="Duret L."/>
            <person name="Fudal I."/>
            <person name="Goodwin S.B."/>
            <person name="Gout L."/>
            <person name="Glaser N."/>
            <person name="Linglin J."/>
            <person name="Kema G.H.J."/>
            <person name="Lapalu N."/>
            <person name="Lawrence C.B."/>
            <person name="May K."/>
            <person name="Meyer M."/>
            <person name="Ollivier B."/>
            <person name="Poulain J."/>
            <person name="Schoch C.L."/>
            <person name="Simon A."/>
            <person name="Spatafora J.W."/>
            <person name="Stachowiak A."/>
            <person name="Turgeon B.G."/>
            <person name="Tyler B.M."/>
            <person name="Vincent D."/>
            <person name="Weissenbach J."/>
            <person name="Amselem J."/>
            <person name="Quesneville H."/>
            <person name="Oliver R.P."/>
            <person name="Wincker P."/>
            <person name="Balesdent M.-H."/>
            <person name="Howlett B.J."/>
        </authorList>
    </citation>
    <scope>NUCLEOTIDE SEQUENCE [LARGE SCALE GENOMIC DNA]</scope>
    <source>
        <strain evidence="3">JN3 / isolate v23.1.3 / race Av1-4-5-6-7-8</strain>
    </source>
</reference>
<organism evidence="3">
    <name type="scientific">Leptosphaeria maculans (strain JN3 / isolate v23.1.3 / race Av1-4-5-6-7-8)</name>
    <name type="common">Blackleg fungus</name>
    <name type="synonym">Phoma lingam</name>
    <dbReference type="NCBI Taxonomy" id="985895"/>
    <lineage>
        <taxon>Eukaryota</taxon>
        <taxon>Fungi</taxon>
        <taxon>Dikarya</taxon>
        <taxon>Ascomycota</taxon>
        <taxon>Pezizomycotina</taxon>
        <taxon>Dothideomycetes</taxon>
        <taxon>Pleosporomycetidae</taxon>
        <taxon>Pleosporales</taxon>
        <taxon>Pleosporineae</taxon>
        <taxon>Leptosphaeriaceae</taxon>
        <taxon>Plenodomus</taxon>
        <taxon>Plenodomus lingam/Leptosphaeria maculans species complex</taxon>
    </lineage>
</organism>
<dbReference type="RefSeq" id="XP_003834172.1">
    <property type="nucleotide sequence ID" value="XM_003834124.1"/>
</dbReference>